<keyword evidence="2" id="KW-0805">Transcription regulation</keyword>
<protein>
    <submittedName>
        <fullName evidence="7">RNA polymerase sigma-70 factor</fullName>
    </submittedName>
</protein>
<dbReference type="Gene3D" id="1.10.1740.10">
    <property type="match status" value="1"/>
</dbReference>
<dbReference type="PANTHER" id="PTHR43133">
    <property type="entry name" value="RNA POLYMERASE ECF-TYPE SIGMA FACTO"/>
    <property type="match status" value="1"/>
</dbReference>
<feature type="domain" description="RNA polymerase sigma-70 region 2" evidence="5">
    <location>
        <begin position="12"/>
        <end position="75"/>
    </location>
</feature>
<dbReference type="PATRIC" id="fig|1203610.3.peg.1862"/>
<gene>
    <name evidence="7" type="ORF">HMPREF1536_01812</name>
</gene>
<evidence type="ECO:0000256" key="2">
    <source>
        <dbReference type="ARBA" id="ARBA00023015"/>
    </source>
</evidence>
<keyword evidence="3" id="KW-0731">Sigma factor</keyword>
<evidence type="ECO:0000256" key="1">
    <source>
        <dbReference type="ARBA" id="ARBA00010641"/>
    </source>
</evidence>
<evidence type="ECO:0000313" key="7">
    <source>
        <dbReference type="EMBL" id="KKB58003.1"/>
    </source>
</evidence>
<dbReference type="InterPro" id="IPR013249">
    <property type="entry name" value="RNA_pol_sigma70_r4_t2"/>
</dbReference>
<evidence type="ECO:0000256" key="3">
    <source>
        <dbReference type="ARBA" id="ARBA00023082"/>
    </source>
</evidence>
<proteinExistence type="inferred from homology"/>
<dbReference type="InterPro" id="IPR036388">
    <property type="entry name" value="WH-like_DNA-bd_sf"/>
</dbReference>
<dbReference type="AlphaFoldDB" id="A0A0F5JJQ0"/>
<dbReference type="InterPro" id="IPR013325">
    <property type="entry name" value="RNA_pol_sigma_r2"/>
</dbReference>
<comment type="similarity">
    <text evidence="1">Belongs to the sigma-70 factor family. ECF subfamily.</text>
</comment>
<evidence type="ECO:0000259" key="6">
    <source>
        <dbReference type="Pfam" id="PF08281"/>
    </source>
</evidence>
<dbReference type="Pfam" id="PF04542">
    <property type="entry name" value="Sigma70_r2"/>
    <property type="match status" value="1"/>
</dbReference>
<comment type="caution">
    <text evidence="7">The sequence shown here is derived from an EMBL/GenBank/DDBJ whole genome shotgun (WGS) entry which is preliminary data.</text>
</comment>
<dbReference type="NCBIfam" id="TIGR02985">
    <property type="entry name" value="Sig70_bacteroi1"/>
    <property type="match status" value="1"/>
</dbReference>
<keyword evidence="8" id="KW-1185">Reference proteome</keyword>
<dbReference type="SUPFAM" id="SSF88946">
    <property type="entry name" value="Sigma2 domain of RNA polymerase sigma factors"/>
    <property type="match status" value="1"/>
</dbReference>
<dbReference type="InterPro" id="IPR013324">
    <property type="entry name" value="RNA_pol_sigma_r3/r4-like"/>
</dbReference>
<dbReference type="Gene3D" id="1.10.10.10">
    <property type="entry name" value="Winged helix-like DNA-binding domain superfamily/Winged helix DNA-binding domain"/>
    <property type="match status" value="1"/>
</dbReference>
<dbReference type="NCBIfam" id="TIGR02937">
    <property type="entry name" value="sigma70-ECF"/>
    <property type="match status" value="1"/>
</dbReference>
<dbReference type="GO" id="GO:0016987">
    <property type="term" value="F:sigma factor activity"/>
    <property type="evidence" value="ECO:0007669"/>
    <property type="project" value="UniProtKB-KW"/>
</dbReference>
<dbReference type="Pfam" id="PF08281">
    <property type="entry name" value="Sigma70_r4_2"/>
    <property type="match status" value="1"/>
</dbReference>
<reference evidence="7 8" key="1">
    <citation type="submission" date="2013-04" db="EMBL/GenBank/DDBJ databases">
        <title>The Genome Sequence of Parabacteroides gordonii DSM 23371.</title>
        <authorList>
            <consortium name="The Broad Institute Genomics Platform"/>
            <person name="Earl A."/>
            <person name="Ward D."/>
            <person name="Feldgarden M."/>
            <person name="Gevers D."/>
            <person name="Martens E."/>
            <person name="Sakamoto M."/>
            <person name="Benno Y."/>
            <person name="Suzuki N."/>
            <person name="Matsunaga N."/>
            <person name="Koshihara K."/>
            <person name="Seki M."/>
            <person name="Komiya H."/>
            <person name="Walker B."/>
            <person name="Young S."/>
            <person name="Zeng Q."/>
            <person name="Gargeya S."/>
            <person name="Fitzgerald M."/>
            <person name="Haas B."/>
            <person name="Abouelleil A."/>
            <person name="Allen A.W."/>
            <person name="Alvarado L."/>
            <person name="Arachchi H.M."/>
            <person name="Berlin A.M."/>
            <person name="Chapman S.B."/>
            <person name="Gainer-Dewar J."/>
            <person name="Goldberg J."/>
            <person name="Griggs A."/>
            <person name="Gujja S."/>
            <person name="Hansen M."/>
            <person name="Howarth C."/>
            <person name="Imamovic A."/>
            <person name="Ireland A."/>
            <person name="Larimer J."/>
            <person name="McCowan C."/>
            <person name="Murphy C."/>
            <person name="Pearson M."/>
            <person name="Poon T.W."/>
            <person name="Priest M."/>
            <person name="Roberts A."/>
            <person name="Saif S."/>
            <person name="Shea T."/>
            <person name="Sisk P."/>
            <person name="Sykes S."/>
            <person name="Wortman J."/>
            <person name="Nusbaum C."/>
            <person name="Birren B."/>
        </authorList>
    </citation>
    <scope>NUCLEOTIDE SEQUENCE [LARGE SCALE GENOMIC DNA]</scope>
    <source>
        <strain evidence="7 8">MS-1</strain>
    </source>
</reference>
<dbReference type="InterPro" id="IPR014327">
    <property type="entry name" value="RNA_pol_sigma70_bacteroid"/>
</dbReference>
<dbReference type="InterPro" id="IPR014284">
    <property type="entry name" value="RNA_pol_sigma-70_dom"/>
</dbReference>
<evidence type="ECO:0000313" key="8">
    <source>
        <dbReference type="Proteomes" id="UP000033035"/>
    </source>
</evidence>
<accession>A0A0F5JJQ0</accession>
<evidence type="ECO:0000256" key="4">
    <source>
        <dbReference type="ARBA" id="ARBA00023163"/>
    </source>
</evidence>
<dbReference type="GO" id="GO:0003677">
    <property type="term" value="F:DNA binding"/>
    <property type="evidence" value="ECO:0007669"/>
    <property type="project" value="InterPro"/>
</dbReference>
<sequence length="186" mass="22063">MIGTEIHNFNTLYTKFYRKSFLFTKSYVHDECIAEDIVSDVLIKLWEILKEKEIEHIEALLLTTLKNKSLDHLKHEAIKTEALHSLTDMKQRELDIRISTLEACNPEDIFSTEVQQIITTTLARLPEQTRRVFEMSRFENKTNKEIAEALQLTVKGVEYHITKALKPLRENLKDYLPLFYFFFFFQ</sequence>
<dbReference type="GO" id="GO:0006352">
    <property type="term" value="P:DNA-templated transcription initiation"/>
    <property type="evidence" value="ECO:0007669"/>
    <property type="project" value="InterPro"/>
</dbReference>
<dbReference type="EMBL" id="AQHW01000011">
    <property type="protein sequence ID" value="KKB58003.1"/>
    <property type="molecule type" value="Genomic_DNA"/>
</dbReference>
<dbReference type="InterPro" id="IPR007627">
    <property type="entry name" value="RNA_pol_sigma70_r2"/>
</dbReference>
<dbReference type="SUPFAM" id="SSF88659">
    <property type="entry name" value="Sigma3 and sigma4 domains of RNA polymerase sigma factors"/>
    <property type="match status" value="1"/>
</dbReference>
<dbReference type="InterPro" id="IPR039425">
    <property type="entry name" value="RNA_pol_sigma-70-like"/>
</dbReference>
<evidence type="ECO:0000259" key="5">
    <source>
        <dbReference type="Pfam" id="PF04542"/>
    </source>
</evidence>
<feature type="domain" description="RNA polymerase sigma factor 70 region 4 type 2" evidence="6">
    <location>
        <begin position="116"/>
        <end position="166"/>
    </location>
</feature>
<dbReference type="RefSeq" id="WP_028730052.1">
    <property type="nucleotide sequence ID" value="NZ_KE386765.1"/>
</dbReference>
<keyword evidence="4" id="KW-0804">Transcription</keyword>
<name>A0A0F5JJQ0_9BACT</name>
<dbReference type="HOGENOM" id="CLU_047691_4_0_10"/>
<dbReference type="Proteomes" id="UP000033035">
    <property type="component" value="Unassembled WGS sequence"/>
</dbReference>
<dbReference type="STRING" id="1203610.HMPREF1536_01812"/>
<dbReference type="PANTHER" id="PTHR43133:SF46">
    <property type="entry name" value="RNA POLYMERASE SIGMA-70 FACTOR ECF SUBFAMILY"/>
    <property type="match status" value="1"/>
</dbReference>
<organism evidence="7 8">
    <name type="scientific">Parabacteroides gordonii MS-1 = DSM 23371</name>
    <dbReference type="NCBI Taxonomy" id="1203610"/>
    <lineage>
        <taxon>Bacteria</taxon>
        <taxon>Pseudomonadati</taxon>
        <taxon>Bacteroidota</taxon>
        <taxon>Bacteroidia</taxon>
        <taxon>Bacteroidales</taxon>
        <taxon>Tannerellaceae</taxon>
        <taxon>Parabacteroides</taxon>
    </lineage>
</organism>